<dbReference type="Proteomes" id="UP000316778">
    <property type="component" value="Unassembled WGS sequence"/>
</dbReference>
<evidence type="ECO:0000313" key="2">
    <source>
        <dbReference type="Proteomes" id="UP000316778"/>
    </source>
</evidence>
<dbReference type="InterPro" id="IPR023214">
    <property type="entry name" value="HAD_sf"/>
</dbReference>
<organism evidence="1 2">
    <name type="scientific">Chitinophaga japonensis</name>
    <name type="common">Flexibacter japonensis</name>
    <dbReference type="NCBI Taxonomy" id="104662"/>
    <lineage>
        <taxon>Bacteria</taxon>
        <taxon>Pseudomonadati</taxon>
        <taxon>Bacteroidota</taxon>
        <taxon>Chitinophagia</taxon>
        <taxon>Chitinophagales</taxon>
        <taxon>Chitinophagaceae</taxon>
        <taxon>Chitinophaga</taxon>
    </lineage>
</organism>
<comment type="caution">
    <text evidence="1">The sequence shown here is derived from an EMBL/GenBank/DDBJ whole genome shotgun (WGS) entry which is preliminary data.</text>
</comment>
<dbReference type="InterPro" id="IPR036412">
    <property type="entry name" value="HAD-like_sf"/>
</dbReference>
<gene>
    <name evidence="1" type="ORF">LX66_1018</name>
</gene>
<dbReference type="NCBIfam" id="TIGR01509">
    <property type="entry name" value="HAD-SF-IA-v3"/>
    <property type="match status" value="1"/>
</dbReference>
<sequence length="216" mass="24775">MQPQIFLNGMQGIRHIIFDLGGVILNIDYQRTYQAFETLGVRDFTSLYNQFRGSRLFDDLETGRVEPAGFLQAMRQHVGPAVTNEQIIDAWNAMLLDFPLQRLQLLQQLQQHYDTFLLSNTNAIHLEKFNRMLLESRGLPSLDTLFNKAYYSHLIGYRKPEKEAYQVILDEHRLNPAATLFIDDTLPNIEGAQAVGLQTIHLQAPKTIMDIFKPAA</sequence>
<proteinExistence type="predicted"/>
<dbReference type="PANTHER" id="PTHR43611">
    <property type="entry name" value="ALPHA-D-GLUCOSE 1-PHOSPHATE PHOSPHATASE"/>
    <property type="match status" value="1"/>
</dbReference>
<dbReference type="AlphaFoldDB" id="A0A562TDP9"/>
<name>A0A562TDP9_CHIJA</name>
<evidence type="ECO:0000313" key="1">
    <source>
        <dbReference type="EMBL" id="TWI91642.1"/>
    </source>
</evidence>
<dbReference type="EMBL" id="VLLG01000002">
    <property type="protein sequence ID" value="TWI91642.1"/>
    <property type="molecule type" value="Genomic_DNA"/>
</dbReference>
<dbReference type="CDD" id="cd02603">
    <property type="entry name" value="HAD_sEH-N_like"/>
    <property type="match status" value="1"/>
</dbReference>
<reference evidence="1 2" key="1">
    <citation type="journal article" date="2013" name="Stand. Genomic Sci.">
        <title>Genomic Encyclopedia of Type Strains, Phase I: The one thousand microbial genomes (KMG-I) project.</title>
        <authorList>
            <person name="Kyrpides N.C."/>
            <person name="Woyke T."/>
            <person name="Eisen J.A."/>
            <person name="Garrity G."/>
            <person name="Lilburn T.G."/>
            <person name="Beck B.J."/>
            <person name="Whitman W.B."/>
            <person name="Hugenholtz P."/>
            <person name="Klenk H.P."/>
        </authorList>
    </citation>
    <scope>NUCLEOTIDE SEQUENCE [LARGE SCALE GENOMIC DNA]</scope>
    <source>
        <strain evidence="1 2">DSM 13484</strain>
    </source>
</reference>
<dbReference type="SFLD" id="SFLDG01129">
    <property type="entry name" value="C1.5:_HAD__Beta-PGM__Phosphata"/>
    <property type="match status" value="1"/>
</dbReference>
<protein>
    <submittedName>
        <fullName evidence="1">Putative hydrolase of the HAD superfamily</fullName>
    </submittedName>
</protein>
<dbReference type="PANTHER" id="PTHR43611:SF3">
    <property type="entry name" value="FLAVIN MONONUCLEOTIDE HYDROLASE 1, CHLOROPLATIC"/>
    <property type="match status" value="1"/>
</dbReference>
<dbReference type="Gene3D" id="1.10.150.240">
    <property type="entry name" value="Putative phosphatase, domain 2"/>
    <property type="match status" value="1"/>
</dbReference>
<dbReference type="Pfam" id="PF00702">
    <property type="entry name" value="Hydrolase"/>
    <property type="match status" value="1"/>
</dbReference>
<keyword evidence="1" id="KW-0378">Hydrolase</keyword>
<dbReference type="PRINTS" id="PR00413">
    <property type="entry name" value="HADHALOGNASE"/>
</dbReference>
<accession>A0A562TDP9</accession>
<keyword evidence="2" id="KW-1185">Reference proteome</keyword>
<dbReference type="GO" id="GO:0016787">
    <property type="term" value="F:hydrolase activity"/>
    <property type="evidence" value="ECO:0007669"/>
    <property type="project" value="UniProtKB-KW"/>
</dbReference>
<dbReference type="SFLD" id="SFLDS00003">
    <property type="entry name" value="Haloacid_Dehalogenase"/>
    <property type="match status" value="1"/>
</dbReference>
<dbReference type="InterPro" id="IPR006439">
    <property type="entry name" value="HAD-SF_hydro_IA"/>
</dbReference>
<dbReference type="Gene3D" id="3.40.50.1000">
    <property type="entry name" value="HAD superfamily/HAD-like"/>
    <property type="match status" value="1"/>
</dbReference>
<dbReference type="SUPFAM" id="SSF56784">
    <property type="entry name" value="HAD-like"/>
    <property type="match status" value="1"/>
</dbReference>
<dbReference type="InterPro" id="IPR023198">
    <property type="entry name" value="PGP-like_dom2"/>
</dbReference>